<accession>A0A162EMW9</accession>
<organism evidence="1 2">
    <name type="scientific">Aquimarina aggregata</name>
    <dbReference type="NCBI Taxonomy" id="1642818"/>
    <lineage>
        <taxon>Bacteria</taxon>
        <taxon>Pseudomonadati</taxon>
        <taxon>Bacteroidota</taxon>
        <taxon>Flavobacteriia</taxon>
        <taxon>Flavobacteriales</taxon>
        <taxon>Flavobacteriaceae</taxon>
        <taxon>Aquimarina</taxon>
    </lineage>
</organism>
<keyword evidence="2" id="KW-1185">Reference proteome</keyword>
<comment type="caution">
    <text evidence="1">The sequence shown here is derived from an EMBL/GenBank/DDBJ whole genome shotgun (WGS) entry which is preliminary data.</text>
</comment>
<reference evidence="1 2" key="1">
    <citation type="submission" date="2016-01" db="EMBL/GenBank/DDBJ databases">
        <title>The draft genome sequence of Aquimarina sp. RZW4-3-2.</title>
        <authorList>
            <person name="Wang Y."/>
        </authorList>
    </citation>
    <scope>NUCLEOTIDE SEQUENCE [LARGE SCALE GENOMIC DNA]</scope>
    <source>
        <strain evidence="1 2">RZW4-3-2</strain>
    </source>
</reference>
<dbReference type="Proteomes" id="UP000076715">
    <property type="component" value="Unassembled WGS sequence"/>
</dbReference>
<evidence type="ECO:0000313" key="1">
    <source>
        <dbReference type="EMBL" id="KZS42833.1"/>
    </source>
</evidence>
<gene>
    <name evidence="1" type="ORF">AWE51_15810</name>
</gene>
<sequence length="95" mass="11246">MRKIIIALILVISDYRLTYYKWAIQKILPIKKDIATIRNIKLLLRFSANLGFILYKEFQFSLTKFAKITYPSILTNSKIGNRSGTNFFNEYYLKI</sequence>
<dbReference type="AlphaFoldDB" id="A0A162EMW9"/>
<evidence type="ECO:0000313" key="2">
    <source>
        <dbReference type="Proteomes" id="UP000076715"/>
    </source>
</evidence>
<dbReference type="EMBL" id="LQRT01000001">
    <property type="protein sequence ID" value="KZS42833.1"/>
    <property type="molecule type" value="Genomic_DNA"/>
</dbReference>
<name>A0A162EMW9_9FLAO</name>
<dbReference type="RefSeq" id="WP_066307969.1">
    <property type="nucleotide sequence ID" value="NZ_LQRT01000001.1"/>
</dbReference>
<protein>
    <submittedName>
        <fullName evidence="1">Uncharacterized protein</fullName>
    </submittedName>
</protein>
<proteinExistence type="predicted"/>